<protein>
    <submittedName>
        <fullName evidence="1">Uncharacterized protein</fullName>
    </submittedName>
</protein>
<proteinExistence type="predicted"/>
<reference evidence="2" key="1">
    <citation type="submission" date="2015-03" db="EMBL/GenBank/DDBJ databases">
        <authorList>
            <person name="Wibberg D."/>
        </authorList>
    </citation>
    <scope>NUCLEOTIDE SEQUENCE [LARGE SCALE GENOMIC DNA]</scope>
</reference>
<dbReference type="KEGG" id="pri:PRIO_3378"/>
<name>A0A0E4HAF7_9BACL</name>
<dbReference type="Proteomes" id="UP000033163">
    <property type="component" value="Chromosome I"/>
</dbReference>
<sequence>MGMEHKCFLFDTVNFNKELSEIIIRSGETNNSDVLIKFINSNLSKICSPYTGELLTVDWEDELENGSIQELCDFAMTKYYSPDEEDGLSYTWDALLESLRNLTMNFKTEIYILGSPLESESFILDPGGMGLGFVYLEDIPVIYSELVGLKQCFMENCLTSSSNVLYEIDETELIHAYDKLVFIYKTAKEMERGLLITF</sequence>
<dbReference type="HOGENOM" id="CLU_1376986_0_0_9"/>
<dbReference type="RefSeq" id="WP_046503588.1">
    <property type="nucleotide sequence ID" value="NZ_LN831776.1"/>
</dbReference>
<evidence type="ECO:0000313" key="1">
    <source>
        <dbReference type="EMBL" id="CQR55781.1"/>
    </source>
</evidence>
<accession>A0A0E4HAF7</accession>
<dbReference type="PATRIC" id="fig|1073571.4.peg.3604"/>
<organism evidence="1 2">
    <name type="scientific">Paenibacillus riograndensis SBR5</name>
    <dbReference type="NCBI Taxonomy" id="1073571"/>
    <lineage>
        <taxon>Bacteria</taxon>
        <taxon>Bacillati</taxon>
        <taxon>Bacillota</taxon>
        <taxon>Bacilli</taxon>
        <taxon>Bacillales</taxon>
        <taxon>Paenibacillaceae</taxon>
        <taxon>Paenibacillus</taxon>
        <taxon>Paenibacillus sonchi group</taxon>
    </lineage>
</organism>
<gene>
    <name evidence="1" type="ORF">PRIO_3378</name>
</gene>
<dbReference type="EMBL" id="LN831776">
    <property type="protein sequence ID" value="CQR55781.1"/>
    <property type="molecule type" value="Genomic_DNA"/>
</dbReference>
<dbReference type="AlphaFoldDB" id="A0A0E4HAF7"/>
<evidence type="ECO:0000313" key="2">
    <source>
        <dbReference type="Proteomes" id="UP000033163"/>
    </source>
</evidence>